<reference evidence="4" key="1">
    <citation type="journal article" date="2023" name="Commun. Biol.">
        <title>Genome analysis of Parmales, the sister group of diatoms, reveals the evolutionary specialization of diatoms from phago-mixotrophs to photoautotrophs.</title>
        <authorList>
            <person name="Ban H."/>
            <person name="Sato S."/>
            <person name="Yoshikawa S."/>
            <person name="Yamada K."/>
            <person name="Nakamura Y."/>
            <person name="Ichinomiya M."/>
            <person name="Sato N."/>
            <person name="Blanc-Mathieu R."/>
            <person name="Endo H."/>
            <person name="Kuwata A."/>
            <person name="Ogata H."/>
        </authorList>
    </citation>
    <scope>NUCLEOTIDE SEQUENCE [LARGE SCALE GENOMIC DNA]</scope>
    <source>
        <strain evidence="4">NIES 3699</strain>
    </source>
</reference>
<feature type="region of interest" description="Disordered" evidence="1">
    <location>
        <begin position="57"/>
        <end position="135"/>
    </location>
</feature>
<sequence>MMKYAFAILLSFSAAVHGLIPTSPSRRTFLTTSLTLPITLISTSSLADDEPSLFSVDIFDPKNPSTSTAPKKVDPLRTSAPQKTPASKSNSNTKEDPYSEDAIRAKRAKAAGMWGGGGGKKKAGGQTLAEKMRGN</sequence>
<proteinExistence type="predicted"/>
<evidence type="ECO:0000256" key="1">
    <source>
        <dbReference type="SAM" id="MobiDB-lite"/>
    </source>
</evidence>
<protein>
    <submittedName>
        <fullName evidence="3">Uncharacterized protein</fullName>
    </submittedName>
</protein>
<gene>
    <name evidence="3" type="ORF">TrVE_jg6741</name>
</gene>
<organism evidence="3 4">
    <name type="scientific">Triparma verrucosa</name>
    <dbReference type="NCBI Taxonomy" id="1606542"/>
    <lineage>
        <taxon>Eukaryota</taxon>
        <taxon>Sar</taxon>
        <taxon>Stramenopiles</taxon>
        <taxon>Ochrophyta</taxon>
        <taxon>Bolidophyceae</taxon>
        <taxon>Parmales</taxon>
        <taxon>Triparmaceae</taxon>
        <taxon>Triparma</taxon>
    </lineage>
</organism>
<comment type="caution">
    <text evidence="3">The sequence shown here is derived from an EMBL/GenBank/DDBJ whole genome shotgun (WGS) entry which is preliminary data.</text>
</comment>
<evidence type="ECO:0000313" key="3">
    <source>
        <dbReference type="EMBL" id="GMH92505.1"/>
    </source>
</evidence>
<dbReference type="Proteomes" id="UP001165160">
    <property type="component" value="Unassembled WGS sequence"/>
</dbReference>
<dbReference type="AlphaFoldDB" id="A0A9W7BR19"/>
<dbReference type="EMBL" id="BRXX01000129">
    <property type="protein sequence ID" value="GMH92505.1"/>
    <property type="molecule type" value="Genomic_DNA"/>
</dbReference>
<accession>A0A9W7BR19</accession>
<keyword evidence="4" id="KW-1185">Reference proteome</keyword>
<evidence type="ECO:0000256" key="2">
    <source>
        <dbReference type="SAM" id="SignalP"/>
    </source>
</evidence>
<keyword evidence="2" id="KW-0732">Signal</keyword>
<feature type="compositionally biased region" description="Basic and acidic residues" evidence="1">
    <location>
        <begin position="93"/>
        <end position="104"/>
    </location>
</feature>
<feature type="compositionally biased region" description="Polar residues" evidence="1">
    <location>
        <begin position="79"/>
        <end position="92"/>
    </location>
</feature>
<feature type="signal peptide" evidence="2">
    <location>
        <begin position="1"/>
        <end position="18"/>
    </location>
</feature>
<name>A0A9W7BR19_9STRA</name>
<evidence type="ECO:0000313" key="4">
    <source>
        <dbReference type="Proteomes" id="UP001165160"/>
    </source>
</evidence>
<feature type="chain" id="PRO_5040883858" evidence="2">
    <location>
        <begin position="19"/>
        <end position="135"/>
    </location>
</feature>